<dbReference type="EMBL" id="JWHR01000079">
    <property type="protein sequence ID" value="KHS57319.1"/>
    <property type="molecule type" value="Genomic_DNA"/>
</dbReference>
<evidence type="ECO:0000256" key="8">
    <source>
        <dbReference type="ARBA" id="ARBA00023315"/>
    </source>
</evidence>
<dbReference type="GO" id="GO:0051144">
    <property type="term" value="P:1,2-propanediol catabolic process"/>
    <property type="evidence" value="ECO:0007669"/>
    <property type="project" value="UniProtKB-UniPathway"/>
</dbReference>
<keyword evidence="6" id="KW-0479">Metal-binding</keyword>
<dbReference type="PANTHER" id="PTHR39453">
    <property type="entry name" value="PHOSPHATE PROPANOYLTRANSFERASE"/>
    <property type="match status" value="1"/>
</dbReference>
<dbReference type="EC" id="2.3.1.222" evidence="3 10"/>
<proteinExistence type="inferred from homology"/>
<evidence type="ECO:0000256" key="7">
    <source>
        <dbReference type="ARBA" id="ARBA00022833"/>
    </source>
</evidence>
<dbReference type="PANTHER" id="PTHR39453:SF1">
    <property type="entry name" value="PHOSPHATE PROPANOYLTRANSFERASE"/>
    <property type="match status" value="1"/>
</dbReference>
<comment type="catalytic activity">
    <reaction evidence="9 10">
        <text>propanoyl-CoA + phosphate = propanoyl phosphate + CoA</text>
        <dbReference type="Rhea" id="RHEA:28046"/>
        <dbReference type="ChEBI" id="CHEBI:43474"/>
        <dbReference type="ChEBI" id="CHEBI:57287"/>
        <dbReference type="ChEBI" id="CHEBI:57392"/>
        <dbReference type="ChEBI" id="CHEBI:58933"/>
        <dbReference type="EC" id="2.3.1.222"/>
    </reaction>
</comment>
<keyword evidence="5 10" id="KW-0808">Transferase</keyword>
<dbReference type="STRING" id="1577792.QX51_08770"/>
<dbReference type="NCBIfam" id="NF011652">
    <property type="entry name" value="PRK15070.1"/>
    <property type="match status" value="1"/>
</dbReference>
<protein>
    <recommendedName>
        <fullName evidence="4 10">Phosphate propanoyltransferase</fullName>
        <ecNumber evidence="3 10">2.3.1.222</ecNumber>
    </recommendedName>
</protein>
<evidence type="ECO:0000313" key="11">
    <source>
        <dbReference type="EMBL" id="KHS57319.1"/>
    </source>
</evidence>
<keyword evidence="8 10" id="KW-0012">Acyltransferase</keyword>
<dbReference type="PIRSF" id="PIRSF010130">
    <property type="entry name" value="PduL"/>
    <property type="match status" value="1"/>
</dbReference>
<evidence type="ECO:0000256" key="2">
    <source>
        <dbReference type="ARBA" id="ARBA00007342"/>
    </source>
</evidence>
<evidence type="ECO:0000313" key="12">
    <source>
        <dbReference type="Proteomes" id="UP000031189"/>
    </source>
</evidence>
<comment type="cofactor">
    <cofactor evidence="1">
        <name>Zn(2+)</name>
        <dbReference type="ChEBI" id="CHEBI:29105"/>
    </cofactor>
</comment>
<comment type="similarity">
    <text evidence="2 10">Belongs to the PduL family.</text>
</comment>
<gene>
    <name evidence="11" type="ORF">QX51_08770</name>
</gene>
<evidence type="ECO:0000256" key="10">
    <source>
        <dbReference type="PIRNR" id="PIRNR010130"/>
    </source>
</evidence>
<keyword evidence="12" id="KW-1185">Reference proteome</keyword>
<evidence type="ECO:0000256" key="1">
    <source>
        <dbReference type="ARBA" id="ARBA00001947"/>
    </source>
</evidence>
<keyword evidence="7" id="KW-0862">Zinc</keyword>
<dbReference type="InterPro" id="IPR008300">
    <property type="entry name" value="PTAC"/>
</dbReference>
<comment type="pathway">
    <text evidence="10">Polyol metabolism; 1,2-propanediol degradation.</text>
</comment>
<dbReference type="OrthoDB" id="9784365at2"/>
<dbReference type="AlphaFoldDB" id="A0A0B3VXI1"/>
<dbReference type="GO" id="GO:0016747">
    <property type="term" value="F:acyltransferase activity, transferring groups other than amino-acyl groups"/>
    <property type="evidence" value="ECO:0007669"/>
    <property type="project" value="InterPro"/>
</dbReference>
<evidence type="ECO:0000256" key="3">
    <source>
        <dbReference type="ARBA" id="ARBA00012206"/>
    </source>
</evidence>
<sequence length="216" mass="24052">MISEDSEVLVKIITQKVIEKLKEYEKLRIPIGISNRHIHLSQKHLDVLFGEGYNLTKKVDLKQPGQFASNETVTIRGPKGEFDKVRILGPVRNESQVEISRTDSFRLGLKALVRESGDLDGTSGIEIIGPKGVIKLPHGAIIALRHIHMTPEDAQIMGIKDKDTVEVQICGQRSGVLGDVLVRVSPKYKLEMHVDMDEANAFDLKNNDSVIIKKQG</sequence>
<evidence type="ECO:0000256" key="5">
    <source>
        <dbReference type="ARBA" id="ARBA00022679"/>
    </source>
</evidence>
<name>A0A0B3VXI1_9FIRM</name>
<accession>A0A0B3VXI1</accession>
<evidence type="ECO:0000256" key="6">
    <source>
        <dbReference type="ARBA" id="ARBA00022723"/>
    </source>
</evidence>
<organism evidence="11 12">
    <name type="scientific">Terrisporobacter othiniensis</name>
    <dbReference type="NCBI Taxonomy" id="1577792"/>
    <lineage>
        <taxon>Bacteria</taxon>
        <taxon>Bacillati</taxon>
        <taxon>Bacillota</taxon>
        <taxon>Clostridia</taxon>
        <taxon>Peptostreptococcales</taxon>
        <taxon>Peptostreptococcaceae</taxon>
        <taxon>Terrisporobacter</taxon>
    </lineage>
</organism>
<dbReference type="UniPathway" id="UPA00621"/>
<comment type="function">
    <text evidence="10">Involved in 1,2-propanediol (1,2-PD) degradation by catalyzing the conversion of propanoyl-CoA to propanoyl-phosphate.</text>
</comment>
<dbReference type="Pfam" id="PF06130">
    <property type="entry name" value="PTAC"/>
    <property type="match status" value="1"/>
</dbReference>
<reference evidence="11 12" key="1">
    <citation type="submission" date="2014-12" db="EMBL/GenBank/DDBJ databases">
        <title>Draft genome sequence of Terrisporobacter sp. 08-306576, isolated from the blood culture of a bacteremia patient.</title>
        <authorList>
            <person name="Lund L.C."/>
            <person name="Sydenham T.V."/>
            <person name="Hogh S.V."/>
            <person name="Skov M.N."/>
            <person name="Kemp M."/>
            <person name="Justesen U.S."/>
        </authorList>
    </citation>
    <scope>NUCLEOTIDE SEQUENCE [LARGE SCALE GENOMIC DNA]</scope>
    <source>
        <strain evidence="11 12">08-306576</strain>
    </source>
</reference>
<comment type="caution">
    <text evidence="11">The sequence shown here is derived from an EMBL/GenBank/DDBJ whole genome shotgun (WGS) entry which is preliminary data.</text>
</comment>
<evidence type="ECO:0000256" key="9">
    <source>
        <dbReference type="ARBA" id="ARBA00047589"/>
    </source>
</evidence>
<dbReference type="RefSeq" id="WP_039679530.1">
    <property type="nucleotide sequence ID" value="NZ_JWHR01000079.1"/>
</dbReference>
<dbReference type="Proteomes" id="UP000031189">
    <property type="component" value="Unassembled WGS sequence"/>
</dbReference>
<dbReference type="GO" id="GO:0046872">
    <property type="term" value="F:metal ion binding"/>
    <property type="evidence" value="ECO:0007669"/>
    <property type="project" value="UniProtKB-KW"/>
</dbReference>
<evidence type="ECO:0000256" key="4">
    <source>
        <dbReference type="ARBA" id="ARBA00020837"/>
    </source>
</evidence>